<keyword evidence="3" id="KW-1185">Reference proteome</keyword>
<feature type="region of interest" description="Disordered" evidence="1">
    <location>
        <begin position="480"/>
        <end position="529"/>
    </location>
</feature>
<protein>
    <recommendedName>
        <fullName evidence="4">Fe2OG dioxygenase domain-containing protein</fullName>
    </recommendedName>
</protein>
<dbReference type="Proteomes" id="UP001497453">
    <property type="component" value="Chromosome 8"/>
</dbReference>
<evidence type="ECO:0008006" key="4">
    <source>
        <dbReference type="Google" id="ProtNLM"/>
    </source>
</evidence>
<sequence>MIPRVRTALDIKNVLDHWRGITYPAFAFDATTIQTEKRDLLRRFPDLRRPQKNACRESSPSETSDVEDGGESEDSLDPSAKNVSDTFKIMDSVDKKLLAHATKLGKIANKCITHASGYAGFDYWPEDAIQIKRRGCKYSGPTLSEDYRHKPDGPDLALMFKYATVSGFGNVRTQETEYDPGVRSAREIPASDFYISPEVLHEVETLWKKKFLPSEVRVEPYKIHIYGAGGKFDSHKDTPERDLVGTFLLGLGDTSQPKERFEIAGKSFNANFGSWVAFYPDTPHAVKAIKEGHRAVIAFKLFRRHDNPEASADNENSLNGPLADIKEAVKSDFSQMPPPFAFGLRHQYHVGITEPSGFDMMLLEVARERADVEIHLLPVVSKISLSANEEEVESNSVEASIYPLTNAHLDFALGDVEALQRDPSIQWLQSLKEKIPYVHVDLGIRWSNDRVEGPDYLGNESRSWDEYSIYLQYAMVVLPKPDPPREPRRSSRIKGSTKSKTASTSKKADIDKAKAPAPQPRRTTKRKRT</sequence>
<gene>
    <name evidence="2" type="ORF">GFSPODELE1_LOCUS10234</name>
</gene>
<proteinExistence type="predicted"/>
<accession>A0ABP1E874</accession>
<feature type="region of interest" description="Disordered" evidence="1">
    <location>
        <begin position="49"/>
        <end position="81"/>
    </location>
</feature>
<organism evidence="2 3">
    <name type="scientific">Somion occarium</name>
    <dbReference type="NCBI Taxonomy" id="3059160"/>
    <lineage>
        <taxon>Eukaryota</taxon>
        <taxon>Fungi</taxon>
        <taxon>Dikarya</taxon>
        <taxon>Basidiomycota</taxon>
        <taxon>Agaricomycotina</taxon>
        <taxon>Agaricomycetes</taxon>
        <taxon>Polyporales</taxon>
        <taxon>Cerrenaceae</taxon>
        <taxon>Somion</taxon>
    </lineage>
</organism>
<dbReference type="EMBL" id="OZ037951">
    <property type="protein sequence ID" value="CAL1715453.1"/>
    <property type="molecule type" value="Genomic_DNA"/>
</dbReference>
<reference evidence="3" key="1">
    <citation type="submission" date="2024-04" db="EMBL/GenBank/DDBJ databases">
        <authorList>
            <person name="Shaw F."/>
            <person name="Minotto A."/>
        </authorList>
    </citation>
    <scope>NUCLEOTIDE SEQUENCE [LARGE SCALE GENOMIC DNA]</scope>
</reference>
<dbReference type="Gene3D" id="2.60.120.620">
    <property type="entry name" value="q2cbj1_9rhob like domain"/>
    <property type="match status" value="1"/>
</dbReference>
<name>A0ABP1E874_9APHY</name>
<evidence type="ECO:0000256" key="1">
    <source>
        <dbReference type="SAM" id="MobiDB-lite"/>
    </source>
</evidence>
<feature type="compositionally biased region" description="Acidic residues" evidence="1">
    <location>
        <begin position="64"/>
        <end position="76"/>
    </location>
</feature>
<evidence type="ECO:0000313" key="3">
    <source>
        <dbReference type="Proteomes" id="UP001497453"/>
    </source>
</evidence>
<evidence type="ECO:0000313" key="2">
    <source>
        <dbReference type="EMBL" id="CAL1715453.1"/>
    </source>
</evidence>